<dbReference type="AlphaFoldDB" id="A0AAN6TM99"/>
<accession>A0AAN6TM99</accession>
<comment type="caution">
    <text evidence="1">The sequence shown here is derived from an EMBL/GenBank/DDBJ whole genome shotgun (WGS) entry which is preliminary data.</text>
</comment>
<organism evidence="1 2">
    <name type="scientific">Canariomyces notabilis</name>
    <dbReference type="NCBI Taxonomy" id="2074819"/>
    <lineage>
        <taxon>Eukaryota</taxon>
        <taxon>Fungi</taxon>
        <taxon>Dikarya</taxon>
        <taxon>Ascomycota</taxon>
        <taxon>Pezizomycotina</taxon>
        <taxon>Sordariomycetes</taxon>
        <taxon>Sordariomycetidae</taxon>
        <taxon>Sordariales</taxon>
        <taxon>Chaetomiaceae</taxon>
        <taxon>Canariomyces</taxon>
    </lineage>
</organism>
<dbReference type="Proteomes" id="UP001302812">
    <property type="component" value="Unassembled WGS sequence"/>
</dbReference>
<evidence type="ECO:0000313" key="1">
    <source>
        <dbReference type="EMBL" id="KAK4117028.1"/>
    </source>
</evidence>
<evidence type="ECO:0000313" key="2">
    <source>
        <dbReference type="Proteomes" id="UP001302812"/>
    </source>
</evidence>
<keyword evidence="2" id="KW-1185">Reference proteome</keyword>
<reference evidence="1" key="1">
    <citation type="journal article" date="2023" name="Mol. Phylogenet. Evol.">
        <title>Genome-scale phylogeny and comparative genomics of the fungal order Sordariales.</title>
        <authorList>
            <person name="Hensen N."/>
            <person name="Bonometti L."/>
            <person name="Westerberg I."/>
            <person name="Brannstrom I.O."/>
            <person name="Guillou S."/>
            <person name="Cros-Aarteil S."/>
            <person name="Calhoun S."/>
            <person name="Haridas S."/>
            <person name="Kuo A."/>
            <person name="Mondo S."/>
            <person name="Pangilinan J."/>
            <person name="Riley R."/>
            <person name="LaButti K."/>
            <person name="Andreopoulos B."/>
            <person name="Lipzen A."/>
            <person name="Chen C."/>
            <person name="Yan M."/>
            <person name="Daum C."/>
            <person name="Ng V."/>
            <person name="Clum A."/>
            <person name="Steindorff A."/>
            <person name="Ohm R.A."/>
            <person name="Martin F."/>
            <person name="Silar P."/>
            <person name="Natvig D.O."/>
            <person name="Lalanne C."/>
            <person name="Gautier V."/>
            <person name="Ament-Velasquez S.L."/>
            <person name="Kruys A."/>
            <person name="Hutchinson M.I."/>
            <person name="Powell A.J."/>
            <person name="Barry K."/>
            <person name="Miller A.N."/>
            <person name="Grigoriev I.V."/>
            <person name="Debuchy R."/>
            <person name="Gladieux P."/>
            <person name="Hiltunen Thoren M."/>
            <person name="Johannesson H."/>
        </authorList>
    </citation>
    <scope>NUCLEOTIDE SEQUENCE</scope>
    <source>
        <strain evidence="1">CBS 508.74</strain>
    </source>
</reference>
<sequence>MWLSAFGGFGDRIQQLSRSGPVGAERSMPRLCNLKDHDAEPIAVERNCTASMPCSWNCTTGIGWLFSWAAFLGLTRRKTKENAEPALA</sequence>
<dbReference type="EMBL" id="MU853332">
    <property type="protein sequence ID" value="KAK4117028.1"/>
    <property type="molecule type" value="Genomic_DNA"/>
</dbReference>
<dbReference type="GeneID" id="89935249"/>
<protein>
    <submittedName>
        <fullName evidence="1">Uncharacterized protein</fullName>
    </submittedName>
</protein>
<gene>
    <name evidence="1" type="ORF">N656DRAFT_7038</name>
</gene>
<dbReference type="RefSeq" id="XP_064674598.1">
    <property type="nucleotide sequence ID" value="XM_064811124.1"/>
</dbReference>
<reference evidence="1" key="2">
    <citation type="submission" date="2023-05" db="EMBL/GenBank/DDBJ databases">
        <authorList>
            <consortium name="Lawrence Berkeley National Laboratory"/>
            <person name="Steindorff A."/>
            <person name="Hensen N."/>
            <person name="Bonometti L."/>
            <person name="Westerberg I."/>
            <person name="Brannstrom I.O."/>
            <person name="Guillou S."/>
            <person name="Cros-Aarteil S."/>
            <person name="Calhoun S."/>
            <person name="Haridas S."/>
            <person name="Kuo A."/>
            <person name="Mondo S."/>
            <person name="Pangilinan J."/>
            <person name="Riley R."/>
            <person name="Labutti K."/>
            <person name="Andreopoulos B."/>
            <person name="Lipzen A."/>
            <person name="Chen C."/>
            <person name="Yanf M."/>
            <person name="Daum C."/>
            <person name="Ng V."/>
            <person name="Clum A."/>
            <person name="Ohm R."/>
            <person name="Martin F."/>
            <person name="Silar P."/>
            <person name="Natvig D."/>
            <person name="Lalanne C."/>
            <person name="Gautier V."/>
            <person name="Ament-Velasquez S.L."/>
            <person name="Kruys A."/>
            <person name="Hutchinson M.I."/>
            <person name="Powell A.J."/>
            <person name="Barry K."/>
            <person name="Miller A.N."/>
            <person name="Grigoriev I.V."/>
            <person name="Debuchy R."/>
            <person name="Gladieux P."/>
            <person name="Thoren M.H."/>
            <person name="Johannesson H."/>
        </authorList>
    </citation>
    <scope>NUCLEOTIDE SEQUENCE</scope>
    <source>
        <strain evidence="1">CBS 508.74</strain>
    </source>
</reference>
<name>A0AAN6TM99_9PEZI</name>
<proteinExistence type="predicted"/>